<dbReference type="AlphaFoldDB" id="A0A2W7NCW6"/>
<gene>
    <name evidence="19" type="ORF">LX69_03247</name>
</gene>
<dbReference type="Pfam" id="PF07687">
    <property type="entry name" value="M20_dimer"/>
    <property type="match status" value="1"/>
</dbReference>
<evidence type="ECO:0000256" key="1">
    <source>
        <dbReference type="ARBA" id="ARBA00001941"/>
    </source>
</evidence>
<sequence>MSFLQSLQSSSVFSHGDVSVLPVWQYFSEICQIPRPSKHEEKIRQYLLAFANQRGLDAKTDEAGNVLISKPAMPGCEHLPVVVLQSHMDMVCEKNSSSPHRFEHDAITPIIDGEWVKASGTTLGADDGIGMAAQLALLASNNITHAPLQCLFTVDEETGLTGAAALQTGFFSGSSLINLDSEDEGEIFIGCAGGMDTVAVFPLELEPMPQGYFPFEVRISGLKGGHSGDDIHRGLANANKLMARFLFHIQQELGMRLVALEGGNLRNAIPREAYALAVVPMKQKEPVRVAFNLFIHEMEQEFSDVEPGMRFHLESTDLPSQLWPIDMQHRLLRALMAVPHGVIEMSKSMEGLVETSTNLASVKMTEQQVVVTTSQRSSVESAKHYVGAMVESVFVLAGAQVAHSDGYPGWTPNLDSPLLKMARERYQQCFGVQPRVRAIHAGLECGLFLEKFPALDMISFGPTLRGVHSPDERLHIPSVLKFWQFLVNMVH</sequence>
<comment type="catalytic activity">
    <reaction evidence="9">
        <text>Hydrolysis of dipeptides, preferentially hydrophobic dipeptides including prolyl amino acids.</text>
        <dbReference type="EC" id="3.4.13.18"/>
    </reaction>
</comment>
<dbReference type="NCBIfam" id="TIGR01893">
    <property type="entry name" value="aa-his-dipept"/>
    <property type="match status" value="1"/>
</dbReference>
<keyword evidence="8" id="KW-0170">Cobalt</keyword>
<evidence type="ECO:0000313" key="20">
    <source>
        <dbReference type="Proteomes" id="UP000249239"/>
    </source>
</evidence>
<keyword evidence="3" id="KW-0645">Protease</keyword>
<dbReference type="OrthoDB" id="9773892at2"/>
<evidence type="ECO:0000256" key="5">
    <source>
        <dbReference type="ARBA" id="ARBA00022801"/>
    </source>
</evidence>
<evidence type="ECO:0000256" key="14">
    <source>
        <dbReference type="ARBA" id="ARBA00075285"/>
    </source>
</evidence>
<proteinExistence type="inferred from homology"/>
<evidence type="ECO:0000256" key="3">
    <source>
        <dbReference type="ARBA" id="ARBA00022670"/>
    </source>
</evidence>
<evidence type="ECO:0000256" key="15">
    <source>
        <dbReference type="ARBA" id="ARBA00076004"/>
    </source>
</evidence>
<protein>
    <recommendedName>
        <fullName evidence="13">Cytosol non-specific dipeptidase</fullName>
        <ecNumber evidence="10">3.4.13.18</ecNumber>
    </recommendedName>
    <alternativeName>
        <fullName evidence="16">Aminoacyl-histidine dipeptidase</fullName>
    </alternativeName>
    <alternativeName>
        <fullName evidence="15">Beta-alanyl-histidine dipeptidase</fullName>
    </alternativeName>
    <alternativeName>
        <fullName evidence="14">Carnosinase</fullName>
    </alternativeName>
    <alternativeName>
        <fullName evidence="11">Peptidase D</fullName>
    </alternativeName>
    <alternativeName>
        <fullName evidence="17">Xaa-His dipeptidase</fullName>
    </alternativeName>
</protein>
<evidence type="ECO:0000256" key="17">
    <source>
        <dbReference type="ARBA" id="ARBA00078074"/>
    </source>
</evidence>
<evidence type="ECO:0000259" key="18">
    <source>
        <dbReference type="Pfam" id="PF07687"/>
    </source>
</evidence>
<dbReference type="PRINTS" id="PR00934">
    <property type="entry name" value="XHISDIPTASE"/>
</dbReference>
<keyword evidence="20" id="KW-1185">Reference proteome</keyword>
<feature type="domain" description="Peptidase M20 dimerisation" evidence="18">
    <location>
        <begin position="221"/>
        <end position="301"/>
    </location>
</feature>
<dbReference type="EC" id="3.4.13.18" evidence="10"/>
<evidence type="ECO:0000256" key="2">
    <source>
        <dbReference type="ARBA" id="ARBA00001947"/>
    </source>
</evidence>
<evidence type="ECO:0000256" key="4">
    <source>
        <dbReference type="ARBA" id="ARBA00022723"/>
    </source>
</evidence>
<evidence type="ECO:0000256" key="8">
    <source>
        <dbReference type="ARBA" id="ARBA00023285"/>
    </source>
</evidence>
<dbReference type="Gene3D" id="3.40.630.10">
    <property type="entry name" value="Zn peptidases"/>
    <property type="match status" value="2"/>
</dbReference>
<evidence type="ECO:0000256" key="16">
    <source>
        <dbReference type="ARBA" id="ARBA00077688"/>
    </source>
</evidence>
<dbReference type="PANTHER" id="PTHR43501">
    <property type="entry name" value="CYTOSOL NON-SPECIFIC DIPEPTIDASE"/>
    <property type="match status" value="1"/>
</dbReference>
<dbReference type="InterPro" id="IPR002933">
    <property type="entry name" value="Peptidase_M20"/>
</dbReference>
<reference evidence="19 20" key="1">
    <citation type="submission" date="2018-06" db="EMBL/GenBank/DDBJ databases">
        <title>Genomic Encyclopedia of Archaeal and Bacterial Type Strains, Phase II (KMG-II): from individual species to whole genera.</title>
        <authorList>
            <person name="Goeker M."/>
        </authorList>
    </citation>
    <scope>NUCLEOTIDE SEQUENCE [LARGE SCALE GENOMIC DNA]</scope>
    <source>
        <strain evidence="19 20">DSM 6779</strain>
    </source>
</reference>
<comment type="caution">
    <text evidence="19">The sequence shown here is derived from an EMBL/GenBank/DDBJ whole genome shotgun (WGS) entry which is preliminary data.</text>
</comment>
<comment type="cofactor">
    <cofactor evidence="1">
        <name>Co(2+)</name>
        <dbReference type="ChEBI" id="CHEBI:48828"/>
    </cofactor>
</comment>
<dbReference type="GO" id="GO:0006508">
    <property type="term" value="P:proteolysis"/>
    <property type="evidence" value="ECO:0007669"/>
    <property type="project" value="UniProtKB-KW"/>
</dbReference>
<dbReference type="RefSeq" id="WP_111447034.1">
    <property type="nucleotide sequence ID" value="NZ_QKZK01000045.1"/>
</dbReference>
<dbReference type="SUPFAM" id="SSF53187">
    <property type="entry name" value="Zn-dependent exopeptidases"/>
    <property type="match status" value="1"/>
</dbReference>
<evidence type="ECO:0000256" key="12">
    <source>
        <dbReference type="ARBA" id="ARBA00061423"/>
    </source>
</evidence>
<keyword evidence="5" id="KW-0378">Hydrolase</keyword>
<dbReference type="InterPro" id="IPR011650">
    <property type="entry name" value="Peptidase_M20_dimer"/>
</dbReference>
<accession>A0A2W7NCW6</accession>
<evidence type="ECO:0000256" key="6">
    <source>
        <dbReference type="ARBA" id="ARBA00022833"/>
    </source>
</evidence>
<dbReference type="InterPro" id="IPR001160">
    <property type="entry name" value="Peptidase_M20C"/>
</dbReference>
<dbReference type="Pfam" id="PF01546">
    <property type="entry name" value="Peptidase_M20"/>
    <property type="match status" value="1"/>
</dbReference>
<evidence type="ECO:0000256" key="7">
    <source>
        <dbReference type="ARBA" id="ARBA00023049"/>
    </source>
</evidence>
<keyword evidence="7" id="KW-0482">Metalloprotease</keyword>
<dbReference type="GO" id="GO:0005829">
    <property type="term" value="C:cytosol"/>
    <property type="evidence" value="ECO:0007669"/>
    <property type="project" value="TreeGrafter"/>
</dbReference>
<dbReference type="CDD" id="cd03890">
    <property type="entry name" value="M20_pepD"/>
    <property type="match status" value="1"/>
</dbReference>
<dbReference type="GO" id="GO:0046872">
    <property type="term" value="F:metal ion binding"/>
    <property type="evidence" value="ECO:0007669"/>
    <property type="project" value="UniProtKB-KW"/>
</dbReference>
<dbReference type="EMBL" id="QKZK01000045">
    <property type="protein sequence ID" value="PZX10926.1"/>
    <property type="molecule type" value="Genomic_DNA"/>
</dbReference>
<dbReference type="FunFam" id="3.40.630.10:FF:000015">
    <property type="entry name" value="Aminoacyl-histidine dipeptidase PepD"/>
    <property type="match status" value="1"/>
</dbReference>
<dbReference type="FunFam" id="3.40.630.10:FF:000018">
    <property type="entry name" value="Aminoacyl-histidine dipeptidase PepD"/>
    <property type="match status" value="1"/>
</dbReference>
<dbReference type="PIRSF" id="PIRSF016599">
    <property type="entry name" value="Xaa-His_dipept"/>
    <property type="match status" value="1"/>
</dbReference>
<name>A0A2W7NCW6_9BACT</name>
<comment type="cofactor">
    <cofactor evidence="2">
        <name>Zn(2+)</name>
        <dbReference type="ChEBI" id="CHEBI:29105"/>
    </cofactor>
</comment>
<keyword evidence="4" id="KW-0479">Metal-binding</keyword>
<dbReference type="Proteomes" id="UP000249239">
    <property type="component" value="Unassembled WGS sequence"/>
</dbReference>
<evidence type="ECO:0000256" key="9">
    <source>
        <dbReference type="ARBA" id="ARBA00036421"/>
    </source>
</evidence>
<evidence type="ECO:0000256" key="10">
    <source>
        <dbReference type="ARBA" id="ARBA00038976"/>
    </source>
</evidence>
<evidence type="ECO:0000256" key="11">
    <source>
        <dbReference type="ARBA" id="ARBA00044252"/>
    </source>
</evidence>
<keyword evidence="6" id="KW-0862">Zinc</keyword>
<dbReference type="PANTHER" id="PTHR43501:SF1">
    <property type="entry name" value="CYTOSOL NON-SPECIFIC DIPEPTIDASE"/>
    <property type="match status" value="1"/>
</dbReference>
<organism evidence="19 20">
    <name type="scientific">Breznakibacter xylanolyticus</name>
    <dbReference type="NCBI Taxonomy" id="990"/>
    <lineage>
        <taxon>Bacteria</taxon>
        <taxon>Pseudomonadati</taxon>
        <taxon>Bacteroidota</taxon>
        <taxon>Bacteroidia</taxon>
        <taxon>Marinilabiliales</taxon>
        <taxon>Marinilabiliaceae</taxon>
        <taxon>Breznakibacter</taxon>
    </lineage>
</organism>
<dbReference type="GO" id="GO:0070573">
    <property type="term" value="F:metallodipeptidase activity"/>
    <property type="evidence" value="ECO:0007669"/>
    <property type="project" value="TreeGrafter"/>
</dbReference>
<evidence type="ECO:0000313" key="19">
    <source>
        <dbReference type="EMBL" id="PZX10926.1"/>
    </source>
</evidence>
<comment type="similarity">
    <text evidence="12">Belongs to the peptidase M20C family.</text>
</comment>
<evidence type="ECO:0000256" key="13">
    <source>
        <dbReference type="ARBA" id="ARBA00071271"/>
    </source>
</evidence>